<dbReference type="Gene3D" id="3.40.50.2300">
    <property type="match status" value="1"/>
</dbReference>
<dbReference type="GO" id="GO:0006355">
    <property type="term" value="P:regulation of DNA-templated transcription"/>
    <property type="evidence" value="ECO:0007669"/>
    <property type="project" value="TreeGrafter"/>
</dbReference>
<keyword evidence="5" id="KW-0804">Transcription</keyword>
<gene>
    <name evidence="9" type="ORF">BN874_2550001</name>
</gene>
<evidence type="ECO:0000313" key="10">
    <source>
        <dbReference type="Proteomes" id="UP000019184"/>
    </source>
</evidence>
<dbReference type="InterPro" id="IPR039420">
    <property type="entry name" value="WalR-like"/>
</dbReference>
<evidence type="ECO:0000256" key="5">
    <source>
        <dbReference type="ARBA" id="ARBA00023163"/>
    </source>
</evidence>
<accession>A0A7U7GBW0</accession>
<feature type="domain" description="ANTAR" evidence="8">
    <location>
        <begin position="94"/>
        <end position="155"/>
    </location>
</feature>
<keyword evidence="4" id="KW-0238">DNA-binding</keyword>
<dbReference type="InterPro" id="IPR005561">
    <property type="entry name" value="ANTAR"/>
</dbReference>
<keyword evidence="1 6" id="KW-0597">Phosphoprotein</keyword>
<evidence type="ECO:0000256" key="6">
    <source>
        <dbReference type="PROSITE-ProRule" id="PRU00169"/>
    </source>
</evidence>
<evidence type="ECO:0000256" key="4">
    <source>
        <dbReference type="ARBA" id="ARBA00023125"/>
    </source>
</evidence>
<name>A0A7U7GBW0_9GAMM</name>
<feature type="domain" description="Response regulatory" evidence="7">
    <location>
        <begin position="1"/>
        <end position="95"/>
    </location>
</feature>
<keyword evidence="3" id="KW-0805">Transcription regulation</keyword>
<dbReference type="CDD" id="cd00156">
    <property type="entry name" value="REC"/>
    <property type="match status" value="1"/>
</dbReference>
<dbReference type="SUPFAM" id="SSF52172">
    <property type="entry name" value="CheY-like"/>
    <property type="match status" value="1"/>
</dbReference>
<evidence type="ECO:0000256" key="1">
    <source>
        <dbReference type="ARBA" id="ARBA00022553"/>
    </source>
</evidence>
<dbReference type="PROSITE" id="PS50921">
    <property type="entry name" value="ANTAR"/>
    <property type="match status" value="1"/>
</dbReference>
<dbReference type="GO" id="GO:0000976">
    <property type="term" value="F:transcription cis-regulatory region binding"/>
    <property type="evidence" value="ECO:0007669"/>
    <property type="project" value="TreeGrafter"/>
</dbReference>
<dbReference type="OrthoDB" id="9808843at2"/>
<dbReference type="GO" id="GO:0003723">
    <property type="term" value="F:RNA binding"/>
    <property type="evidence" value="ECO:0007669"/>
    <property type="project" value="InterPro"/>
</dbReference>
<dbReference type="Gene3D" id="1.10.10.10">
    <property type="entry name" value="Winged helix-like DNA-binding domain superfamily/Winged helix DNA-binding domain"/>
    <property type="match status" value="1"/>
</dbReference>
<evidence type="ECO:0008006" key="11">
    <source>
        <dbReference type="Google" id="ProtNLM"/>
    </source>
</evidence>
<keyword evidence="2" id="KW-0902">Two-component regulatory system</keyword>
<comment type="caution">
    <text evidence="9">The sequence shown here is derived from an EMBL/GenBank/DDBJ whole genome shotgun (WGS) entry which is preliminary data.</text>
</comment>
<dbReference type="Proteomes" id="UP000019184">
    <property type="component" value="Unassembled WGS sequence"/>
</dbReference>
<reference evidence="9 10" key="1">
    <citation type="journal article" date="2014" name="ISME J.">
        <title>Candidatus Competibacter-lineage genomes retrieved from metagenomes reveal functional metabolic diversity.</title>
        <authorList>
            <person name="McIlroy S.J."/>
            <person name="Albertsen M."/>
            <person name="Andresen E.K."/>
            <person name="Saunders A.M."/>
            <person name="Kristiansen R."/>
            <person name="Stokholm-Bjerregaard M."/>
            <person name="Nielsen K.L."/>
            <person name="Nielsen P.H."/>
        </authorList>
    </citation>
    <scope>NUCLEOTIDE SEQUENCE [LARGE SCALE GENOMIC DNA]</scope>
    <source>
        <strain evidence="9 10">Run_B_J11</strain>
    </source>
</reference>
<evidence type="ECO:0000256" key="3">
    <source>
        <dbReference type="ARBA" id="ARBA00023015"/>
    </source>
</evidence>
<dbReference type="GO" id="GO:0000156">
    <property type="term" value="F:phosphorelay response regulator activity"/>
    <property type="evidence" value="ECO:0007669"/>
    <property type="project" value="TreeGrafter"/>
</dbReference>
<evidence type="ECO:0000259" key="8">
    <source>
        <dbReference type="PROSITE" id="PS50921"/>
    </source>
</evidence>
<dbReference type="SMART" id="SM00448">
    <property type="entry name" value="REC"/>
    <property type="match status" value="1"/>
</dbReference>
<dbReference type="Pfam" id="PF03861">
    <property type="entry name" value="ANTAR"/>
    <property type="match status" value="1"/>
</dbReference>
<keyword evidence="10" id="KW-1185">Reference proteome</keyword>
<dbReference type="PROSITE" id="PS50110">
    <property type="entry name" value="RESPONSE_REGULATORY"/>
    <property type="match status" value="1"/>
</dbReference>
<organism evidence="9 10">
    <name type="scientific">Candidatus Contendobacter odensis Run_B_J11</name>
    <dbReference type="NCBI Taxonomy" id="1400861"/>
    <lineage>
        <taxon>Bacteria</taxon>
        <taxon>Pseudomonadati</taxon>
        <taxon>Pseudomonadota</taxon>
        <taxon>Gammaproteobacteria</taxon>
        <taxon>Candidatus Competibacteraceae</taxon>
        <taxon>Candidatus Contendibacter</taxon>
    </lineage>
</organism>
<dbReference type="Pfam" id="PF00072">
    <property type="entry name" value="Response_reg"/>
    <property type="match status" value="1"/>
</dbReference>
<dbReference type="PANTHER" id="PTHR48111">
    <property type="entry name" value="REGULATOR OF RPOS"/>
    <property type="match status" value="1"/>
</dbReference>
<dbReference type="PANTHER" id="PTHR48111:SF1">
    <property type="entry name" value="TWO-COMPONENT RESPONSE REGULATOR ORR33"/>
    <property type="match status" value="1"/>
</dbReference>
<evidence type="ECO:0000313" key="9">
    <source>
        <dbReference type="EMBL" id="CDH45549.1"/>
    </source>
</evidence>
<proteinExistence type="predicted"/>
<dbReference type="AlphaFoldDB" id="A0A7U7GBW0"/>
<sequence length="191" mass="21335">MLAAAGYDVIEAADGVTGLMLAESADPDLAVLDLHLPDISGLEIARFFHQRLPFFVLTMDSESEPVKKCNELGALGYLVKPPDLDMFLRQVQIALKRGRENLHLRNALRETQVTCKAIGFLMAHHHLSEEASYQKLLEFATLHKQRIVEVASDMFEALRYLQAKADKPAKEFPKGLIKILDLLKKSAQPNA</sequence>
<dbReference type="GO" id="GO:0005829">
    <property type="term" value="C:cytosol"/>
    <property type="evidence" value="ECO:0007669"/>
    <property type="project" value="TreeGrafter"/>
</dbReference>
<protein>
    <recommendedName>
        <fullName evidence="11">Response regulator</fullName>
    </recommendedName>
</protein>
<evidence type="ECO:0000256" key="2">
    <source>
        <dbReference type="ARBA" id="ARBA00023012"/>
    </source>
</evidence>
<dbReference type="InterPro" id="IPR036388">
    <property type="entry name" value="WH-like_DNA-bd_sf"/>
</dbReference>
<evidence type="ECO:0000259" key="7">
    <source>
        <dbReference type="PROSITE" id="PS50110"/>
    </source>
</evidence>
<dbReference type="SMART" id="SM01012">
    <property type="entry name" value="ANTAR"/>
    <property type="match status" value="1"/>
</dbReference>
<dbReference type="InterPro" id="IPR001789">
    <property type="entry name" value="Sig_transdc_resp-reg_receiver"/>
</dbReference>
<dbReference type="GO" id="GO:0032993">
    <property type="term" value="C:protein-DNA complex"/>
    <property type="evidence" value="ECO:0007669"/>
    <property type="project" value="TreeGrafter"/>
</dbReference>
<dbReference type="EMBL" id="CBTK010000174">
    <property type="protein sequence ID" value="CDH45549.1"/>
    <property type="molecule type" value="Genomic_DNA"/>
</dbReference>
<dbReference type="InterPro" id="IPR011006">
    <property type="entry name" value="CheY-like_superfamily"/>
</dbReference>
<feature type="modified residue" description="4-aspartylphosphate" evidence="6">
    <location>
        <position position="33"/>
    </location>
</feature>